<name>A0ABM4VQT3_COFAR</name>
<dbReference type="RefSeq" id="XP_071921895.1">
    <property type="nucleotide sequence ID" value="XM_072065794.1"/>
</dbReference>
<dbReference type="InterPro" id="IPR036691">
    <property type="entry name" value="Endo/exonu/phosph_ase_sf"/>
</dbReference>
<evidence type="ECO:0000313" key="3">
    <source>
        <dbReference type="RefSeq" id="XP_071921895.1"/>
    </source>
</evidence>
<feature type="domain" description="Endonuclease/exonuclease/phosphatase" evidence="1">
    <location>
        <begin position="5"/>
        <end position="225"/>
    </location>
</feature>
<organism evidence="2 3">
    <name type="scientific">Coffea arabica</name>
    <name type="common">Arabian coffee</name>
    <dbReference type="NCBI Taxonomy" id="13443"/>
    <lineage>
        <taxon>Eukaryota</taxon>
        <taxon>Viridiplantae</taxon>
        <taxon>Streptophyta</taxon>
        <taxon>Embryophyta</taxon>
        <taxon>Tracheophyta</taxon>
        <taxon>Spermatophyta</taxon>
        <taxon>Magnoliopsida</taxon>
        <taxon>eudicotyledons</taxon>
        <taxon>Gunneridae</taxon>
        <taxon>Pentapetalae</taxon>
        <taxon>asterids</taxon>
        <taxon>lamiids</taxon>
        <taxon>Gentianales</taxon>
        <taxon>Rubiaceae</taxon>
        <taxon>Ixoroideae</taxon>
        <taxon>Gardenieae complex</taxon>
        <taxon>Bertiereae - Coffeeae clade</taxon>
        <taxon>Coffeeae</taxon>
        <taxon>Coffea</taxon>
    </lineage>
</organism>
<gene>
    <name evidence="3" type="primary">LOC140014698</name>
</gene>
<protein>
    <recommendedName>
        <fullName evidence="1">Endonuclease/exonuclease/phosphatase domain-containing protein</fullName>
    </recommendedName>
</protein>
<dbReference type="Gene3D" id="3.60.10.10">
    <property type="entry name" value="Endonuclease/exonuclease/phosphatase"/>
    <property type="match status" value="1"/>
</dbReference>
<proteinExistence type="predicted"/>
<reference evidence="3" key="1">
    <citation type="submission" date="2025-08" db="UniProtKB">
        <authorList>
            <consortium name="RefSeq"/>
        </authorList>
    </citation>
    <scope>IDENTIFICATION</scope>
    <source>
        <tissue evidence="3">Leaves</tissue>
    </source>
</reference>
<dbReference type="PANTHER" id="PTHR35218:SF9">
    <property type="entry name" value="ENDONUCLEASE_EXONUCLEASE_PHOSPHATASE DOMAIN-CONTAINING PROTEIN"/>
    <property type="match status" value="1"/>
</dbReference>
<sequence>MKALVWNCQGAGSPLTIPQLKEACNLLSPNMVILCETKNRKQFMEKVQRKLRFEESVVVESMNKSGGMAIFWNTEVKVLEVKTTAFTMEIHIMDTDHDVDWWFIGIYASTDDQIRRRQWEVVERRKILWGSRWVITGDFNDIISNEEKWGGRKREEGTFKYFRSFIEQNGLIDLGYEGNPWTWSNHWAQQGKIKQRLDRSLASSDWSQIFDRTTVKHMENFGSDHSMILLDSNPLQMKRKSRFLFDRRWLKKEGLQQVVKQEWEEEQSGSYMYKVHRKIAKCRLAILRWKNNFPGNARKKIKSLKKLLSDLQTSDCEDIRERKKVLKMQLKEAYEEEELF</sequence>
<dbReference type="Pfam" id="PF03372">
    <property type="entry name" value="Exo_endo_phos"/>
    <property type="match status" value="1"/>
</dbReference>
<accession>A0ABM4VQT3</accession>
<dbReference type="PANTHER" id="PTHR35218">
    <property type="entry name" value="RNASE H DOMAIN-CONTAINING PROTEIN"/>
    <property type="match status" value="1"/>
</dbReference>
<dbReference type="SUPFAM" id="SSF56219">
    <property type="entry name" value="DNase I-like"/>
    <property type="match status" value="1"/>
</dbReference>
<dbReference type="Proteomes" id="UP001652660">
    <property type="component" value="Chromosome 9e"/>
</dbReference>
<dbReference type="GeneID" id="140014698"/>
<evidence type="ECO:0000259" key="1">
    <source>
        <dbReference type="Pfam" id="PF03372"/>
    </source>
</evidence>
<evidence type="ECO:0000313" key="2">
    <source>
        <dbReference type="Proteomes" id="UP001652660"/>
    </source>
</evidence>
<dbReference type="InterPro" id="IPR005135">
    <property type="entry name" value="Endo/exonuclease/phosphatase"/>
</dbReference>
<keyword evidence="2" id="KW-1185">Reference proteome</keyword>